<evidence type="ECO:0000313" key="5">
    <source>
        <dbReference type="Proteomes" id="UP001153076"/>
    </source>
</evidence>
<dbReference type="InterPro" id="IPR015433">
    <property type="entry name" value="PI3/4_kinase"/>
</dbReference>
<evidence type="ECO:0000256" key="1">
    <source>
        <dbReference type="ARBA" id="ARBA00006209"/>
    </source>
</evidence>
<dbReference type="Gene3D" id="1.10.1070.11">
    <property type="entry name" value="Phosphatidylinositol 3-/4-kinase, catalytic domain"/>
    <property type="match status" value="1"/>
</dbReference>
<dbReference type="GO" id="GO:0005737">
    <property type="term" value="C:cytoplasm"/>
    <property type="evidence" value="ECO:0007669"/>
    <property type="project" value="TreeGrafter"/>
</dbReference>
<dbReference type="AlphaFoldDB" id="A0A9Q1KED4"/>
<accession>A0A9Q1KED4</accession>
<dbReference type="Proteomes" id="UP001153076">
    <property type="component" value="Unassembled WGS sequence"/>
</dbReference>
<evidence type="ECO:0000256" key="3">
    <source>
        <dbReference type="ARBA" id="ARBA00022777"/>
    </source>
</evidence>
<dbReference type="PANTHER" id="PTHR10048:SF15">
    <property type="entry name" value="PHOSPHATIDYLINOSITOL 4-KINASE ALPHA"/>
    <property type="match status" value="1"/>
</dbReference>
<organism evidence="4 5">
    <name type="scientific">Carnegiea gigantea</name>
    <dbReference type="NCBI Taxonomy" id="171969"/>
    <lineage>
        <taxon>Eukaryota</taxon>
        <taxon>Viridiplantae</taxon>
        <taxon>Streptophyta</taxon>
        <taxon>Embryophyta</taxon>
        <taxon>Tracheophyta</taxon>
        <taxon>Spermatophyta</taxon>
        <taxon>Magnoliopsida</taxon>
        <taxon>eudicotyledons</taxon>
        <taxon>Gunneridae</taxon>
        <taxon>Pentapetalae</taxon>
        <taxon>Caryophyllales</taxon>
        <taxon>Cactineae</taxon>
        <taxon>Cactaceae</taxon>
        <taxon>Cactoideae</taxon>
        <taxon>Echinocereeae</taxon>
        <taxon>Carnegiea</taxon>
    </lineage>
</organism>
<dbReference type="PANTHER" id="PTHR10048">
    <property type="entry name" value="PHOSPHATIDYLINOSITOL KINASE"/>
    <property type="match status" value="1"/>
</dbReference>
<evidence type="ECO:0000313" key="4">
    <source>
        <dbReference type="EMBL" id="KAJ8441965.1"/>
    </source>
</evidence>
<comment type="caution">
    <text evidence="4">The sequence shown here is derived from an EMBL/GenBank/DDBJ whole genome shotgun (WGS) entry which is preliminary data.</text>
</comment>
<dbReference type="InterPro" id="IPR036940">
    <property type="entry name" value="PI3/4_kinase_cat_sf"/>
</dbReference>
<evidence type="ECO:0000256" key="2">
    <source>
        <dbReference type="ARBA" id="ARBA00022679"/>
    </source>
</evidence>
<keyword evidence="2" id="KW-0808">Transferase</keyword>
<comment type="similarity">
    <text evidence="1">Belongs to the PI3/PI4-kinase family. Type III PI4K subfamily.</text>
</comment>
<dbReference type="GO" id="GO:0004430">
    <property type="term" value="F:1-phosphatidylinositol 4-kinase activity"/>
    <property type="evidence" value="ECO:0007669"/>
    <property type="project" value="TreeGrafter"/>
</dbReference>
<keyword evidence="5" id="KW-1185">Reference proteome</keyword>
<dbReference type="OrthoDB" id="10264149at2759"/>
<sequence>MLSVATEYIVITVACASTYSAGRLVQIDFGFILEPSTGGNMRFESTHVKLSHEMTQLLDPSGSTESGTWHRFRPSSWFVYALMRTTNGQLLAMIPYNICSYALKSKAVVSYRISTCDCECLICSIVGRVHRYSSLSSRGDHCLKKEKEKAEISVISTIHKLPGFCLIHLDCEGLNFSFSGVEDIMNLRIAVTCLQTNTSMKVIFAPYIWL</sequence>
<proteinExistence type="inferred from homology"/>
<name>A0A9Q1KED4_9CARY</name>
<dbReference type="GO" id="GO:0046854">
    <property type="term" value="P:phosphatidylinositol phosphate biosynthetic process"/>
    <property type="evidence" value="ECO:0007669"/>
    <property type="project" value="InterPro"/>
</dbReference>
<dbReference type="GO" id="GO:0005886">
    <property type="term" value="C:plasma membrane"/>
    <property type="evidence" value="ECO:0007669"/>
    <property type="project" value="TreeGrafter"/>
</dbReference>
<dbReference type="GO" id="GO:0048015">
    <property type="term" value="P:phosphatidylinositol-mediated signaling"/>
    <property type="evidence" value="ECO:0007669"/>
    <property type="project" value="TreeGrafter"/>
</dbReference>
<dbReference type="InterPro" id="IPR011009">
    <property type="entry name" value="Kinase-like_dom_sf"/>
</dbReference>
<reference evidence="4" key="1">
    <citation type="submission" date="2022-04" db="EMBL/GenBank/DDBJ databases">
        <title>Carnegiea gigantea Genome sequencing and assembly v2.</title>
        <authorList>
            <person name="Copetti D."/>
            <person name="Sanderson M.J."/>
            <person name="Burquez A."/>
            <person name="Wojciechowski M.F."/>
        </authorList>
    </citation>
    <scope>NUCLEOTIDE SEQUENCE</scope>
    <source>
        <strain evidence="4">SGP5-SGP5p</strain>
        <tissue evidence="4">Aerial part</tissue>
    </source>
</reference>
<dbReference type="EMBL" id="JAKOGI010000149">
    <property type="protein sequence ID" value="KAJ8441965.1"/>
    <property type="molecule type" value="Genomic_DNA"/>
</dbReference>
<gene>
    <name evidence="4" type="ORF">Cgig2_020110</name>
</gene>
<dbReference type="SUPFAM" id="SSF56112">
    <property type="entry name" value="Protein kinase-like (PK-like)"/>
    <property type="match status" value="1"/>
</dbReference>
<keyword evidence="3" id="KW-0418">Kinase</keyword>
<protein>
    <submittedName>
        <fullName evidence="4">Uncharacterized protein</fullName>
    </submittedName>
</protein>